<dbReference type="InterPro" id="IPR000182">
    <property type="entry name" value="GNAT_dom"/>
</dbReference>
<dbReference type="InterPro" id="IPR016181">
    <property type="entry name" value="Acyl_CoA_acyltransferase"/>
</dbReference>
<dbReference type="PROSITE" id="PS51186">
    <property type="entry name" value="GNAT"/>
    <property type="match status" value="1"/>
</dbReference>
<comment type="caution">
    <text evidence="2">The sequence shown here is derived from an EMBL/GenBank/DDBJ whole genome shotgun (WGS) entry which is preliminary data.</text>
</comment>
<organism evidence="2 3">
    <name type="scientific">Deinococcus aerolatus</name>
    <dbReference type="NCBI Taxonomy" id="522487"/>
    <lineage>
        <taxon>Bacteria</taxon>
        <taxon>Thermotogati</taxon>
        <taxon>Deinococcota</taxon>
        <taxon>Deinococci</taxon>
        <taxon>Deinococcales</taxon>
        <taxon>Deinococcaceae</taxon>
        <taxon>Deinococcus</taxon>
    </lineage>
</organism>
<proteinExistence type="predicted"/>
<dbReference type="PANTHER" id="PTHR43305">
    <property type="entry name" value="FAMILY N-ACETYLTRANSFERASE, PUTATIVE (AFU_ORTHOLOGUE AFUA_2G01380)-RELATED"/>
    <property type="match status" value="1"/>
</dbReference>
<dbReference type="Gene3D" id="3.40.630.30">
    <property type="match status" value="1"/>
</dbReference>
<evidence type="ECO:0000259" key="1">
    <source>
        <dbReference type="PROSITE" id="PS51186"/>
    </source>
</evidence>
<evidence type="ECO:0000313" key="2">
    <source>
        <dbReference type="EMBL" id="GGL87768.1"/>
    </source>
</evidence>
<accession>A0ABQ2GEB8</accession>
<dbReference type="CDD" id="cd04301">
    <property type="entry name" value="NAT_SF"/>
    <property type="match status" value="1"/>
</dbReference>
<protein>
    <recommendedName>
        <fullName evidence="1">N-acetyltransferase domain-containing protein</fullName>
    </recommendedName>
</protein>
<sequence length="176" mass="20277">MVLSIEQVQSPQQRVNALGLFRKYLEWNEGELDRQYGIKWDIQATLEHDRVSLGQFLPPQGRLLLASLENMPIGVLSMKVHSDGAVELKRMYVRPTHRGVGVGRALVARAIEEARQDGRTLIRLDSAGYMHEAHRLYRRLGFRNTDSYAESEIPEPLRRHWVFMELPLNAENSSTR</sequence>
<feature type="domain" description="N-acetyltransferase" evidence="1">
    <location>
        <begin position="22"/>
        <end position="169"/>
    </location>
</feature>
<dbReference type="EMBL" id="BMOL01000013">
    <property type="protein sequence ID" value="GGL87768.1"/>
    <property type="molecule type" value="Genomic_DNA"/>
</dbReference>
<gene>
    <name evidence="2" type="ORF">GCM10010840_27230</name>
</gene>
<dbReference type="Proteomes" id="UP000639973">
    <property type="component" value="Unassembled WGS sequence"/>
</dbReference>
<keyword evidence="3" id="KW-1185">Reference proteome</keyword>
<dbReference type="Pfam" id="PF00583">
    <property type="entry name" value="Acetyltransf_1"/>
    <property type="match status" value="1"/>
</dbReference>
<dbReference type="PANTHER" id="PTHR43305:SF1">
    <property type="entry name" value="FAMILY N-ACETYLTRANSFERASE, PUTATIVE (AFU_ORTHOLOGUE AFUA_2G01380)-RELATED"/>
    <property type="match status" value="1"/>
</dbReference>
<dbReference type="SUPFAM" id="SSF55729">
    <property type="entry name" value="Acyl-CoA N-acyltransferases (Nat)"/>
    <property type="match status" value="1"/>
</dbReference>
<reference evidence="3" key="1">
    <citation type="journal article" date="2019" name="Int. J. Syst. Evol. Microbiol.">
        <title>The Global Catalogue of Microorganisms (GCM) 10K type strain sequencing project: providing services to taxonomists for standard genome sequencing and annotation.</title>
        <authorList>
            <consortium name="The Broad Institute Genomics Platform"/>
            <consortium name="The Broad Institute Genome Sequencing Center for Infectious Disease"/>
            <person name="Wu L."/>
            <person name="Ma J."/>
        </authorList>
    </citation>
    <scope>NUCLEOTIDE SEQUENCE [LARGE SCALE GENOMIC DNA]</scope>
    <source>
        <strain evidence="3">JCM 15442</strain>
    </source>
</reference>
<evidence type="ECO:0000313" key="3">
    <source>
        <dbReference type="Proteomes" id="UP000639973"/>
    </source>
</evidence>
<name>A0ABQ2GEB8_9DEIO</name>
<dbReference type="InterPro" id="IPR052777">
    <property type="entry name" value="Acetyltransferase_Enz"/>
</dbReference>